<feature type="transmembrane region" description="Helical" evidence="6">
    <location>
        <begin position="22"/>
        <end position="39"/>
    </location>
</feature>
<accession>A0ABQ2JNQ2</accession>
<evidence type="ECO:0000256" key="4">
    <source>
        <dbReference type="ARBA" id="ARBA00022989"/>
    </source>
</evidence>
<dbReference type="PANTHER" id="PTHR33545:SF5">
    <property type="entry name" value="UPF0750 MEMBRANE PROTEIN YITT"/>
    <property type="match status" value="1"/>
</dbReference>
<evidence type="ECO:0000256" key="5">
    <source>
        <dbReference type="ARBA" id="ARBA00023136"/>
    </source>
</evidence>
<evidence type="ECO:0000256" key="1">
    <source>
        <dbReference type="ARBA" id="ARBA00004651"/>
    </source>
</evidence>
<evidence type="ECO:0000256" key="6">
    <source>
        <dbReference type="SAM" id="Phobius"/>
    </source>
</evidence>
<name>A0ABQ2JNQ2_9SPHN</name>
<comment type="subcellular location">
    <subcellularLocation>
        <location evidence="1">Cell membrane</location>
        <topology evidence="1">Multi-pass membrane protein</topology>
    </subcellularLocation>
</comment>
<feature type="transmembrane region" description="Helical" evidence="6">
    <location>
        <begin position="118"/>
        <end position="135"/>
    </location>
</feature>
<evidence type="ECO:0000313" key="8">
    <source>
        <dbReference type="Proteomes" id="UP000605099"/>
    </source>
</evidence>
<feature type="transmembrane region" description="Helical" evidence="6">
    <location>
        <begin position="51"/>
        <end position="71"/>
    </location>
</feature>
<sequence length="209" mass="21790">MSDPRSPSAPASGVPHSPAEDAYALFVGAIQLSLGLVLLKSAGLVTGGVAGISLVLNYLTGLPVGLFYAAFTIPMLAVTLRTMSWLFIVKTLIVTFSLFAMTQVAAHTIAIDSISKPVAALVGGSVIGMGALALARHGAGTGGSGAIVLWLYRTRDWNAGRTQMLIDGCVLLFSLVTLDLGLVLWSLLGVTATAGILYVWHRPGRYTGY</sequence>
<dbReference type="InterPro" id="IPR051461">
    <property type="entry name" value="UPF0750_membrane"/>
</dbReference>
<organism evidence="7 8">
    <name type="scientific">Novosphingobium indicum</name>
    <dbReference type="NCBI Taxonomy" id="462949"/>
    <lineage>
        <taxon>Bacteria</taxon>
        <taxon>Pseudomonadati</taxon>
        <taxon>Pseudomonadota</taxon>
        <taxon>Alphaproteobacteria</taxon>
        <taxon>Sphingomonadales</taxon>
        <taxon>Sphingomonadaceae</taxon>
        <taxon>Novosphingobium</taxon>
    </lineage>
</organism>
<protein>
    <submittedName>
        <fullName evidence="7">Membrane protein</fullName>
    </submittedName>
</protein>
<proteinExistence type="predicted"/>
<dbReference type="RefSeq" id="WP_188819913.1">
    <property type="nucleotide sequence ID" value="NZ_BMLK01000010.1"/>
</dbReference>
<dbReference type="PANTHER" id="PTHR33545">
    <property type="entry name" value="UPF0750 MEMBRANE PROTEIN YITT-RELATED"/>
    <property type="match status" value="1"/>
</dbReference>
<evidence type="ECO:0000256" key="3">
    <source>
        <dbReference type="ARBA" id="ARBA00022692"/>
    </source>
</evidence>
<dbReference type="Pfam" id="PF02588">
    <property type="entry name" value="YitT_membrane"/>
    <property type="match status" value="1"/>
</dbReference>
<feature type="transmembrane region" description="Helical" evidence="6">
    <location>
        <begin position="83"/>
        <end position="106"/>
    </location>
</feature>
<keyword evidence="5 6" id="KW-0472">Membrane</keyword>
<feature type="transmembrane region" description="Helical" evidence="6">
    <location>
        <begin position="182"/>
        <end position="200"/>
    </location>
</feature>
<dbReference type="EMBL" id="BMLK01000010">
    <property type="protein sequence ID" value="GGN51327.1"/>
    <property type="molecule type" value="Genomic_DNA"/>
</dbReference>
<reference evidence="8" key="1">
    <citation type="journal article" date="2019" name="Int. J. Syst. Evol. Microbiol.">
        <title>The Global Catalogue of Microorganisms (GCM) 10K type strain sequencing project: providing services to taxonomists for standard genome sequencing and annotation.</title>
        <authorList>
            <consortium name="The Broad Institute Genomics Platform"/>
            <consortium name="The Broad Institute Genome Sequencing Center for Infectious Disease"/>
            <person name="Wu L."/>
            <person name="Ma J."/>
        </authorList>
    </citation>
    <scope>NUCLEOTIDE SEQUENCE [LARGE SCALE GENOMIC DNA]</scope>
    <source>
        <strain evidence="8">CGMCC 1.6784</strain>
    </source>
</reference>
<comment type="caution">
    <text evidence="7">The sequence shown here is derived from an EMBL/GenBank/DDBJ whole genome shotgun (WGS) entry which is preliminary data.</text>
</comment>
<dbReference type="Proteomes" id="UP000605099">
    <property type="component" value="Unassembled WGS sequence"/>
</dbReference>
<keyword evidence="8" id="KW-1185">Reference proteome</keyword>
<dbReference type="InterPro" id="IPR003740">
    <property type="entry name" value="YitT"/>
</dbReference>
<evidence type="ECO:0000313" key="7">
    <source>
        <dbReference type="EMBL" id="GGN51327.1"/>
    </source>
</evidence>
<keyword evidence="4 6" id="KW-1133">Transmembrane helix</keyword>
<keyword evidence="3 6" id="KW-0812">Transmembrane</keyword>
<gene>
    <name evidence="7" type="ORF">GCM10011349_23800</name>
</gene>
<keyword evidence="2" id="KW-1003">Cell membrane</keyword>
<evidence type="ECO:0000256" key="2">
    <source>
        <dbReference type="ARBA" id="ARBA00022475"/>
    </source>
</evidence>